<name>A0ABS9JUL3_9ACTN</name>
<dbReference type="Pfam" id="PF13581">
    <property type="entry name" value="HATPase_c_2"/>
    <property type="match status" value="1"/>
</dbReference>
<dbReference type="PANTHER" id="PTHR35526:SF3">
    <property type="entry name" value="ANTI-SIGMA-F FACTOR RSBW"/>
    <property type="match status" value="1"/>
</dbReference>
<evidence type="ECO:0000259" key="3">
    <source>
        <dbReference type="Pfam" id="PF13581"/>
    </source>
</evidence>
<comment type="caution">
    <text evidence="4">The sequence shown here is derived from an EMBL/GenBank/DDBJ whole genome shotgun (WGS) entry which is preliminary data.</text>
</comment>
<dbReference type="GO" id="GO:0005524">
    <property type="term" value="F:ATP binding"/>
    <property type="evidence" value="ECO:0007669"/>
    <property type="project" value="UniProtKB-KW"/>
</dbReference>
<dbReference type="InterPro" id="IPR003594">
    <property type="entry name" value="HATPase_dom"/>
</dbReference>
<sequence length="92" mass="9615">MARQVVTELVANAVEHTESTTVGASITRTGTVSARVVVTDASRTRPTPGTPADDAENGRGLCLVDALAHTWGSELVHGGKRVWAELHADGPQ</sequence>
<dbReference type="InterPro" id="IPR050267">
    <property type="entry name" value="Anti-sigma-factor_SerPK"/>
</dbReference>
<keyword evidence="1" id="KW-0808">Transferase</keyword>
<keyword evidence="5" id="KW-1185">Reference proteome</keyword>
<reference evidence="4 5" key="1">
    <citation type="submission" date="2022-01" db="EMBL/GenBank/DDBJ databases">
        <title>Draft Genome Sequences of Seven Type Strains of the Genus Streptomyces.</title>
        <authorList>
            <person name="Aziz S."/>
            <person name="Coretto E."/>
            <person name="Chronakova A."/>
            <person name="Sproer C."/>
            <person name="Huber K."/>
            <person name="Nouioui I."/>
            <person name="Gross H."/>
        </authorList>
    </citation>
    <scope>NUCLEOTIDE SEQUENCE [LARGE SCALE GENOMIC DNA]</scope>
    <source>
        <strain evidence="4 5">DSM 41685</strain>
    </source>
</reference>
<evidence type="ECO:0000313" key="4">
    <source>
        <dbReference type="EMBL" id="MCG0069247.1"/>
    </source>
</evidence>
<dbReference type="Proteomes" id="UP001299012">
    <property type="component" value="Unassembled WGS sequence"/>
</dbReference>
<dbReference type="SUPFAM" id="SSF55874">
    <property type="entry name" value="ATPase domain of HSP90 chaperone/DNA topoisomerase II/histidine kinase"/>
    <property type="match status" value="1"/>
</dbReference>
<evidence type="ECO:0000256" key="1">
    <source>
        <dbReference type="ARBA" id="ARBA00022527"/>
    </source>
</evidence>
<organism evidence="4 5">
    <name type="scientific">Streptomyces tricolor</name>
    <dbReference type="NCBI Taxonomy" id="68277"/>
    <lineage>
        <taxon>Bacteria</taxon>
        <taxon>Bacillati</taxon>
        <taxon>Actinomycetota</taxon>
        <taxon>Actinomycetes</taxon>
        <taxon>Kitasatosporales</taxon>
        <taxon>Streptomycetaceae</taxon>
        <taxon>Streptomyces</taxon>
        <taxon>Streptomyces violaceoruber group</taxon>
    </lineage>
</organism>
<dbReference type="CDD" id="cd16936">
    <property type="entry name" value="HATPase_RsbW-like"/>
    <property type="match status" value="1"/>
</dbReference>
<protein>
    <submittedName>
        <fullName evidence="4">ATP-binding protein</fullName>
    </submittedName>
</protein>
<dbReference type="Gene3D" id="3.30.565.10">
    <property type="entry name" value="Histidine kinase-like ATPase, C-terminal domain"/>
    <property type="match status" value="1"/>
</dbReference>
<feature type="domain" description="Histidine kinase/HSP90-like ATPase" evidence="3">
    <location>
        <begin position="4"/>
        <end position="83"/>
    </location>
</feature>
<dbReference type="EMBL" id="JAKKZF010000311">
    <property type="protein sequence ID" value="MCG0069247.1"/>
    <property type="molecule type" value="Genomic_DNA"/>
</dbReference>
<feature type="region of interest" description="Disordered" evidence="2">
    <location>
        <begin position="37"/>
        <end position="57"/>
    </location>
</feature>
<keyword evidence="4" id="KW-0067">ATP-binding</keyword>
<proteinExistence type="predicted"/>
<keyword evidence="4" id="KW-0547">Nucleotide-binding</keyword>
<keyword evidence="1" id="KW-0418">Kinase</keyword>
<accession>A0ABS9JUL3</accession>
<keyword evidence="1" id="KW-0723">Serine/threonine-protein kinase</keyword>
<gene>
    <name evidence="4" type="ORF">L0F81_39320</name>
</gene>
<evidence type="ECO:0000256" key="2">
    <source>
        <dbReference type="SAM" id="MobiDB-lite"/>
    </source>
</evidence>
<dbReference type="InterPro" id="IPR036890">
    <property type="entry name" value="HATPase_C_sf"/>
</dbReference>
<evidence type="ECO:0000313" key="5">
    <source>
        <dbReference type="Proteomes" id="UP001299012"/>
    </source>
</evidence>
<dbReference type="PANTHER" id="PTHR35526">
    <property type="entry name" value="ANTI-SIGMA-F FACTOR RSBW-RELATED"/>
    <property type="match status" value="1"/>
</dbReference>